<dbReference type="NCBIfam" id="TIGR00344">
    <property type="entry name" value="alaS"/>
    <property type="match status" value="1"/>
</dbReference>
<comment type="subcellular location">
    <subcellularLocation>
        <location evidence="11">Cytoplasm</location>
    </subcellularLocation>
</comment>
<evidence type="ECO:0000256" key="1">
    <source>
        <dbReference type="ARBA" id="ARBA00008226"/>
    </source>
</evidence>
<evidence type="ECO:0000313" key="14">
    <source>
        <dbReference type="EMBL" id="CAL1240799.1"/>
    </source>
</evidence>
<dbReference type="SMART" id="SM00863">
    <property type="entry name" value="tRNA_SAD"/>
    <property type="match status" value="1"/>
</dbReference>
<proteinExistence type="inferred from homology"/>
<feature type="binding site" evidence="11">
    <location>
        <position position="656"/>
    </location>
    <ligand>
        <name>Zn(2+)</name>
        <dbReference type="ChEBI" id="CHEBI:29105"/>
    </ligand>
</feature>
<comment type="similarity">
    <text evidence="1 11">Belongs to the class-II aminoacyl-tRNA synthetase family.</text>
</comment>
<evidence type="ECO:0000256" key="6">
    <source>
        <dbReference type="ARBA" id="ARBA00022833"/>
    </source>
</evidence>
<evidence type="ECO:0000256" key="11">
    <source>
        <dbReference type="HAMAP-Rule" id="MF_00036"/>
    </source>
</evidence>
<keyword evidence="5 11" id="KW-0547">Nucleotide-binding</keyword>
<dbReference type="Pfam" id="PF07973">
    <property type="entry name" value="tRNA_SAD"/>
    <property type="match status" value="1"/>
</dbReference>
<reference evidence="14 15" key="1">
    <citation type="submission" date="2024-04" db="EMBL/GenBank/DDBJ databases">
        <authorList>
            <person name="Cremers G."/>
        </authorList>
    </citation>
    <scope>NUCLEOTIDE SEQUENCE [LARGE SCALE GENOMIC DNA]</scope>
    <source>
        <strain evidence="14">MeCH1-AG</strain>
    </source>
</reference>
<dbReference type="EC" id="6.1.1.7" evidence="11"/>
<dbReference type="GO" id="GO:0004813">
    <property type="term" value="F:alanine-tRNA ligase activity"/>
    <property type="evidence" value="ECO:0007669"/>
    <property type="project" value="UniProtKB-EC"/>
</dbReference>
<dbReference type="EMBL" id="OZ026884">
    <property type="protein sequence ID" value="CAL1240799.1"/>
    <property type="molecule type" value="Genomic_DNA"/>
</dbReference>
<dbReference type="PANTHER" id="PTHR11777">
    <property type="entry name" value="ALANYL-TRNA SYNTHETASE"/>
    <property type="match status" value="1"/>
</dbReference>
<dbReference type="PROSITE" id="PS50860">
    <property type="entry name" value="AA_TRNA_LIGASE_II_ALA"/>
    <property type="match status" value="1"/>
</dbReference>
<comment type="domain">
    <text evidence="11">Consists of three domains; the N-terminal catalytic domain, the editing domain and the C-terminal C-Ala domain. The editing domain removes incorrectly charged amino acids, while the C-Ala domain, along with tRNA(Ala), serves as a bridge to cooperatively bring together the editing and aminoacylation centers thus stimulating deacylation of misacylated tRNAs.</text>
</comment>
<evidence type="ECO:0000256" key="4">
    <source>
        <dbReference type="ARBA" id="ARBA00022723"/>
    </source>
</evidence>
<dbReference type="RefSeq" id="WP_348757364.1">
    <property type="nucleotide sequence ID" value="NZ_OZ026884.1"/>
</dbReference>
<evidence type="ECO:0000256" key="3">
    <source>
        <dbReference type="ARBA" id="ARBA00022598"/>
    </source>
</evidence>
<comment type="catalytic activity">
    <reaction evidence="11">
        <text>tRNA(Ala) + L-alanine + ATP = L-alanyl-tRNA(Ala) + AMP + diphosphate</text>
        <dbReference type="Rhea" id="RHEA:12540"/>
        <dbReference type="Rhea" id="RHEA-COMP:9657"/>
        <dbReference type="Rhea" id="RHEA-COMP:9923"/>
        <dbReference type="ChEBI" id="CHEBI:30616"/>
        <dbReference type="ChEBI" id="CHEBI:33019"/>
        <dbReference type="ChEBI" id="CHEBI:57972"/>
        <dbReference type="ChEBI" id="CHEBI:78442"/>
        <dbReference type="ChEBI" id="CHEBI:78497"/>
        <dbReference type="ChEBI" id="CHEBI:456215"/>
        <dbReference type="EC" id="6.1.1.7"/>
    </reaction>
</comment>
<dbReference type="Gene3D" id="3.30.980.10">
    <property type="entry name" value="Threonyl-trna Synthetase, Chain A, domain 2"/>
    <property type="match status" value="1"/>
</dbReference>
<dbReference type="Gene3D" id="6.10.250.550">
    <property type="match status" value="1"/>
</dbReference>
<dbReference type="InterPro" id="IPR018162">
    <property type="entry name" value="Ala-tRNA-ligase_IIc_anticod-bd"/>
</dbReference>
<sequence length="866" mass="94690">MTSAELRSLFLRFFEERGHTIVPSSPLIPAHDPTLLFTNAGMVQFKDTFLGREERPYRRAASAQRCVRAGGKHNDLENVGYTARHHTFFEMLGNFSFGDYFKREAIHYAWDFLTRVLGLPPERLWITVYDQDTEAETVWLKEVRVDPARFSRIGTKDNFWSMGDTGPCGPCSEIFYDHGEGIPGGPPGTPEADGDRYVEIWNLVFMQYDRTPDGTLTPLPKPSVDTGMGLERIAAVVQGVHSNYQTDLFRALLEAAAGLAGLDHTDHSSLRVLADHIRACAFLITDGVLPSNEGRGYVLRRIIRRAIRHGYKLGIREVFFYRLVAPLCQEMGAAYPELSAARATVERVLRQEEERFAETLEQGMRILESQLQGLSGGTIPGEIVFQLYDTYGFPVDLTADIAREHGLTADLVGFERAMAAQRERARAASQFGIDHSQDLAVAARCEFTGYTHLVEDTEIVALLKDGRPVERLGAGESGAVLLSKTPFYGESGGQVGDRGTLRSGESLFEVRDTQKRGGEAILHLGRVVRGEFTLGAPCRAEVDRAARQATALNHSATHLLHAALRQVLGGHVVQKGSLVEPERLRFDFAHFEPLSTEQLEAVERLVNRQIRANHPVRAEILPREEALAAGAMALFGEKYGEEVRVLRIGDFSTELCGGTHVEQSGDIGLFKIVGEAGVAAGVRRIEAVTGEAALTWVEAGERLLHTLGERVKAGRDTLDDKIQQLLERNRALEKEVDRLRSKLASASGTDLAAQALDIGGVKVLAARVEETDPKALRDLVDQLRNKLGSAAVVLGAVRDGKVSLVAGVTQDQIGRIKAGDLVNAVAAQVGGKGGGRPDLAQAGGTDPSRLGAALQSVPDWVRRALQ</sequence>
<keyword evidence="7 11" id="KW-0067">ATP-binding</keyword>
<dbReference type="PRINTS" id="PR00980">
    <property type="entry name" value="TRNASYNTHALA"/>
</dbReference>
<evidence type="ECO:0000256" key="12">
    <source>
        <dbReference type="SAM" id="Coils"/>
    </source>
</evidence>
<dbReference type="SUPFAM" id="SSF55681">
    <property type="entry name" value="Class II aaRS and biotin synthetases"/>
    <property type="match status" value="1"/>
</dbReference>
<evidence type="ECO:0000256" key="2">
    <source>
        <dbReference type="ARBA" id="ARBA00022555"/>
    </source>
</evidence>
<dbReference type="SUPFAM" id="SSF101353">
    <property type="entry name" value="Putative anticodon-binding domain of alanyl-tRNA synthetase (AlaRS)"/>
    <property type="match status" value="1"/>
</dbReference>
<dbReference type="SUPFAM" id="SSF50447">
    <property type="entry name" value="Translation proteins"/>
    <property type="match status" value="1"/>
</dbReference>
<feature type="domain" description="Alanyl-transfer RNA synthetases family profile" evidence="13">
    <location>
        <begin position="1"/>
        <end position="699"/>
    </location>
</feature>
<evidence type="ECO:0000313" key="15">
    <source>
        <dbReference type="Proteomes" id="UP001497493"/>
    </source>
</evidence>
<organism evidence="14 15">
    <name type="scientific">Candidatus Methylocalor cossyra</name>
    <dbReference type="NCBI Taxonomy" id="3108543"/>
    <lineage>
        <taxon>Bacteria</taxon>
        <taxon>Pseudomonadati</taxon>
        <taxon>Pseudomonadota</taxon>
        <taxon>Gammaproteobacteria</taxon>
        <taxon>Methylococcales</taxon>
        <taxon>Methylococcaceae</taxon>
        <taxon>Candidatus Methylocalor</taxon>
    </lineage>
</organism>
<dbReference type="Gene3D" id="2.40.30.130">
    <property type="match status" value="1"/>
</dbReference>
<dbReference type="Gene3D" id="3.30.930.10">
    <property type="entry name" value="Bira Bifunctional Protein, Domain 2"/>
    <property type="match status" value="1"/>
</dbReference>
<keyword evidence="10 11" id="KW-0030">Aminoacyl-tRNA synthetase</keyword>
<keyword evidence="15" id="KW-1185">Reference proteome</keyword>
<evidence type="ECO:0000256" key="7">
    <source>
        <dbReference type="ARBA" id="ARBA00022840"/>
    </source>
</evidence>
<feature type="coiled-coil region" evidence="12">
    <location>
        <begin position="715"/>
        <end position="749"/>
    </location>
</feature>
<dbReference type="Gene3D" id="3.30.54.20">
    <property type="match status" value="1"/>
</dbReference>
<dbReference type="Pfam" id="PF02272">
    <property type="entry name" value="DHHA1"/>
    <property type="match status" value="1"/>
</dbReference>
<keyword evidence="3 11" id="KW-0436">Ligase</keyword>
<dbReference type="InterPro" id="IPR018163">
    <property type="entry name" value="Thr/Ala-tRNA-synth_IIc_edit"/>
</dbReference>
<evidence type="ECO:0000256" key="9">
    <source>
        <dbReference type="ARBA" id="ARBA00022917"/>
    </source>
</evidence>
<dbReference type="Pfam" id="PF01411">
    <property type="entry name" value="tRNA-synt_2c"/>
    <property type="match status" value="1"/>
</dbReference>
<keyword evidence="12" id="KW-0175">Coiled coil</keyword>
<dbReference type="InterPro" id="IPR023033">
    <property type="entry name" value="Ala_tRNA_ligase_euk/bac"/>
</dbReference>
<name>A0ABM9NJJ2_9GAMM</name>
<feature type="binding site" evidence="11">
    <location>
        <position position="660"/>
    </location>
    <ligand>
        <name>Zn(2+)</name>
        <dbReference type="ChEBI" id="CHEBI:29105"/>
    </ligand>
</feature>
<comment type="cofactor">
    <cofactor evidence="11">
        <name>Zn(2+)</name>
        <dbReference type="ChEBI" id="CHEBI:29105"/>
    </cofactor>
    <text evidence="11">Binds 1 zinc ion per subunit.</text>
</comment>
<dbReference type="InterPro" id="IPR018165">
    <property type="entry name" value="Ala-tRNA-synth_IIc_core"/>
</dbReference>
<dbReference type="InterPro" id="IPR018164">
    <property type="entry name" value="Ala-tRNA-synth_IIc_N"/>
</dbReference>
<keyword evidence="11" id="KW-0963">Cytoplasm</keyword>
<accession>A0ABM9NJJ2</accession>
<dbReference type="InterPro" id="IPR009000">
    <property type="entry name" value="Transl_B-barrel_sf"/>
</dbReference>
<dbReference type="CDD" id="cd00673">
    <property type="entry name" value="AlaRS_core"/>
    <property type="match status" value="1"/>
</dbReference>
<keyword evidence="6 11" id="KW-0862">Zinc</keyword>
<dbReference type="InterPro" id="IPR003156">
    <property type="entry name" value="DHHA1_dom"/>
</dbReference>
<dbReference type="InterPro" id="IPR012947">
    <property type="entry name" value="tRNA_SAD"/>
</dbReference>
<evidence type="ECO:0000256" key="10">
    <source>
        <dbReference type="ARBA" id="ARBA00023146"/>
    </source>
</evidence>
<dbReference type="HAMAP" id="MF_00036_B">
    <property type="entry name" value="Ala_tRNA_synth_B"/>
    <property type="match status" value="1"/>
</dbReference>
<dbReference type="PANTHER" id="PTHR11777:SF9">
    <property type="entry name" value="ALANINE--TRNA LIGASE, CYTOPLASMIC"/>
    <property type="match status" value="1"/>
</dbReference>
<gene>
    <name evidence="11 14" type="primary">alaS</name>
    <name evidence="14" type="ORF">MECH1_V1_2023</name>
</gene>
<keyword evidence="4 11" id="KW-0479">Metal-binding</keyword>
<dbReference type="InterPro" id="IPR050058">
    <property type="entry name" value="Ala-tRNA_ligase"/>
</dbReference>
<comment type="function">
    <text evidence="11">Catalyzes the attachment of alanine to tRNA(Ala) in a two-step reaction: alanine is first activated by ATP to form Ala-AMP and then transferred to the acceptor end of tRNA(Ala). Also edits incorrectly charged Ser-tRNA(Ala) and Gly-tRNA(Ala) via its editing domain.</text>
</comment>
<keyword evidence="9 11" id="KW-0648">Protein biosynthesis</keyword>
<dbReference type="Proteomes" id="UP001497493">
    <property type="component" value="Chromosome"/>
</dbReference>
<keyword evidence="8 11" id="KW-0694">RNA-binding</keyword>
<evidence type="ECO:0000256" key="5">
    <source>
        <dbReference type="ARBA" id="ARBA00022741"/>
    </source>
</evidence>
<dbReference type="InterPro" id="IPR002318">
    <property type="entry name" value="Ala-tRNA-lgiase_IIc"/>
</dbReference>
<protein>
    <recommendedName>
        <fullName evidence="11">Alanine--tRNA ligase</fullName>
        <ecNumber evidence="11">6.1.1.7</ecNumber>
    </recommendedName>
    <alternativeName>
        <fullName evidence="11">Alanyl-tRNA synthetase</fullName>
        <shortName evidence="11">AlaRS</shortName>
    </alternativeName>
</protein>
<keyword evidence="2 11" id="KW-0820">tRNA-binding</keyword>
<dbReference type="SUPFAM" id="SSF55186">
    <property type="entry name" value="ThrRS/AlaRS common domain"/>
    <property type="match status" value="1"/>
</dbReference>
<evidence type="ECO:0000256" key="8">
    <source>
        <dbReference type="ARBA" id="ARBA00022884"/>
    </source>
</evidence>
<dbReference type="InterPro" id="IPR045864">
    <property type="entry name" value="aa-tRNA-synth_II/BPL/LPL"/>
</dbReference>
<feature type="binding site" evidence="11">
    <location>
        <position position="558"/>
    </location>
    <ligand>
        <name>Zn(2+)</name>
        <dbReference type="ChEBI" id="CHEBI:29105"/>
    </ligand>
</feature>
<feature type="binding site" evidence="11">
    <location>
        <position position="554"/>
    </location>
    <ligand>
        <name>Zn(2+)</name>
        <dbReference type="ChEBI" id="CHEBI:29105"/>
    </ligand>
</feature>
<dbReference type="Gene3D" id="3.10.310.40">
    <property type="match status" value="1"/>
</dbReference>
<evidence type="ECO:0000259" key="13">
    <source>
        <dbReference type="PROSITE" id="PS50860"/>
    </source>
</evidence>